<sequence>MNVWKLRAKFMLNMTGGICMIALVVGIVMWLWNWLVPSITGWSNINYWQALGLTLLFRFLNGNILPPMFHIKKRGSFEKMKKMSVEERSAFIRRQLSRLSHEDIDNEKA</sequence>
<feature type="transmembrane region" description="Helical" evidence="1">
    <location>
        <begin position="12"/>
        <end position="35"/>
    </location>
</feature>
<evidence type="ECO:0000313" key="2">
    <source>
        <dbReference type="EMBL" id="MDC7151471.1"/>
    </source>
</evidence>
<evidence type="ECO:0000256" key="1">
    <source>
        <dbReference type="SAM" id="Phobius"/>
    </source>
</evidence>
<name>A0AAW6ICY1_9BACT</name>
<reference evidence="2" key="1">
    <citation type="submission" date="2023-01" db="EMBL/GenBank/DDBJ databases">
        <title>Exploring GABA producing Bacteroides strains toward improving mental health.</title>
        <authorList>
            <person name="Yousuf B."/>
            <person name="Bouhlel N.E."/>
            <person name="Mottawea W."/>
            <person name="Hammami R."/>
        </authorList>
    </citation>
    <scope>NUCLEOTIDE SEQUENCE</scope>
    <source>
        <strain evidence="2">UO.H1047</strain>
    </source>
</reference>
<dbReference type="Proteomes" id="UP001213646">
    <property type="component" value="Unassembled WGS sequence"/>
</dbReference>
<dbReference type="RefSeq" id="WP_008158249.1">
    <property type="nucleotide sequence ID" value="NZ_CALEGY010000032.1"/>
</dbReference>
<comment type="caution">
    <text evidence="2">The sequence shown here is derived from an EMBL/GenBank/DDBJ whole genome shotgun (WGS) entry which is preliminary data.</text>
</comment>
<feature type="transmembrane region" description="Helical" evidence="1">
    <location>
        <begin position="47"/>
        <end position="71"/>
    </location>
</feature>
<keyword evidence="1" id="KW-0472">Membrane</keyword>
<protein>
    <submittedName>
        <fullName evidence="2">Uncharacterized protein</fullName>
    </submittedName>
</protein>
<keyword evidence="1" id="KW-0812">Transmembrane</keyword>
<proteinExistence type="predicted"/>
<dbReference type="AlphaFoldDB" id="A0AAW6ICY1"/>
<evidence type="ECO:0000313" key="3">
    <source>
        <dbReference type="Proteomes" id="UP001213646"/>
    </source>
</evidence>
<keyword evidence="1" id="KW-1133">Transmembrane helix</keyword>
<accession>A0AAW6ICY1</accession>
<dbReference type="EMBL" id="JAQPYX010000194">
    <property type="protein sequence ID" value="MDC7151471.1"/>
    <property type="molecule type" value="Genomic_DNA"/>
</dbReference>
<organism evidence="2 3">
    <name type="scientific">Parabacteroides johnsonii</name>
    <dbReference type="NCBI Taxonomy" id="387661"/>
    <lineage>
        <taxon>Bacteria</taxon>
        <taxon>Pseudomonadati</taxon>
        <taxon>Bacteroidota</taxon>
        <taxon>Bacteroidia</taxon>
        <taxon>Bacteroidales</taxon>
        <taxon>Tannerellaceae</taxon>
        <taxon>Parabacteroides</taxon>
    </lineage>
</organism>
<gene>
    <name evidence="2" type="ORF">PQG89_18985</name>
</gene>